<dbReference type="Proteomes" id="UP001501638">
    <property type="component" value="Unassembled WGS sequence"/>
</dbReference>
<accession>A0ABP5WSH7</accession>
<protein>
    <submittedName>
        <fullName evidence="1">Uncharacterized protein</fullName>
    </submittedName>
</protein>
<reference evidence="2" key="1">
    <citation type="journal article" date="2019" name="Int. J. Syst. Evol. Microbiol.">
        <title>The Global Catalogue of Microorganisms (GCM) 10K type strain sequencing project: providing services to taxonomists for standard genome sequencing and annotation.</title>
        <authorList>
            <consortium name="The Broad Institute Genomics Platform"/>
            <consortium name="The Broad Institute Genome Sequencing Center for Infectious Disease"/>
            <person name="Wu L."/>
            <person name="Ma J."/>
        </authorList>
    </citation>
    <scope>NUCLEOTIDE SEQUENCE [LARGE SCALE GENOMIC DNA]</scope>
    <source>
        <strain evidence="2">JCM 6305</strain>
    </source>
</reference>
<keyword evidence="2" id="KW-1185">Reference proteome</keyword>
<comment type="caution">
    <text evidence="1">The sequence shown here is derived from an EMBL/GenBank/DDBJ whole genome shotgun (WGS) entry which is preliminary data.</text>
</comment>
<sequence length="130" mass="14302">MGESAYVRFQAATGNERGVCPGIFFLVNGLAREGRLTEAQERFRRAANAWYDAAYANPAEVDPTVYDPAVNPGAVAWFKTSARHLIERVDGYLEILDAHGVAYRCLRSSDPGRIVYEDEVQVVAVPPRAG</sequence>
<dbReference type="EMBL" id="BAAASZ010000017">
    <property type="protein sequence ID" value="GAA2435125.1"/>
    <property type="molecule type" value="Genomic_DNA"/>
</dbReference>
<evidence type="ECO:0000313" key="2">
    <source>
        <dbReference type="Proteomes" id="UP001501638"/>
    </source>
</evidence>
<organism evidence="1 2">
    <name type="scientific">Streptomyces macrosporus</name>
    <dbReference type="NCBI Taxonomy" id="44032"/>
    <lineage>
        <taxon>Bacteria</taxon>
        <taxon>Bacillati</taxon>
        <taxon>Actinomycetota</taxon>
        <taxon>Actinomycetes</taxon>
        <taxon>Kitasatosporales</taxon>
        <taxon>Streptomycetaceae</taxon>
        <taxon>Streptomyces</taxon>
    </lineage>
</organism>
<name>A0ABP5WSH7_9ACTN</name>
<dbReference type="RefSeq" id="WP_344321577.1">
    <property type="nucleotide sequence ID" value="NZ_BAAASZ010000017.1"/>
</dbReference>
<proteinExistence type="predicted"/>
<gene>
    <name evidence="1" type="ORF">GCM10010405_17740</name>
</gene>
<evidence type="ECO:0000313" key="1">
    <source>
        <dbReference type="EMBL" id="GAA2435125.1"/>
    </source>
</evidence>